<comment type="caution">
    <text evidence="1">The sequence shown here is derived from an EMBL/GenBank/DDBJ whole genome shotgun (WGS) entry which is preliminary data.</text>
</comment>
<keyword evidence="2" id="KW-1185">Reference proteome</keyword>
<evidence type="ECO:0008006" key="3">
    <source>
        <dbReference type="Google" id="ProtNLM"/>
    </source>
</evidence>
<evidence type="ECO:0000313" key="1">
    <source>
        <dbReference type="EMBL" id="MDT9598531.1"/>
    </source>
</evidence>
<dbReference type="Proteomes" id="UP001259572">
    <property type="component" value="Unassembled WGS sequence"/>
</dbReference>
<gene>
    <name evidence="1" type="ORF">RQX22_06160</name>
</gene>
<name>A0ABU3Q549_9SPHN</name>
<dbReference type="EMBL" id="JAVUPU010000003">
    <property type="protein sequence ID" value="MDT9598531.1"/>
    <property type="molecule type" value="Genomic_DNA"/>
</dbReference>
<sequence>MGMGLALLGGALQGLGHGLTQNAQANAALRFETWKERKRTETMERQAQLNDQNAAKAAARADVYDAQKGVRDHTLKLGEATIEQGFKQEIKAGDRAHDLTIEEVRAKNAQALENLNSQNTITEQGTAFARESERRAQEAGTHIDRYEVGPDGSVVGITATGNIMRSRPGLVTPPPKSEAQVTADTLREREVLSSLRDEWEEGGKKGPKPTILDAMKFLQREGAGSAAATAPAEKAPAMSARKQQALARLPTIYANATEDRYPGLFRNGRKISIQEARQLIEDGLAD</sequence>
<organism evidence="1 2">
    <name type="scientific">Sphingosinicella rhizophila</name>
    <dbReference type="NCBI Taxonomy" id="3050082"/>
    <lineage>
        <taxon>Bacteria</taxon>
        <taxon>Pseudomonadati</taxon>
        <taxon>Pseudomonadota</taxon>
        <taxon>Alphaproteobacteria</taxon>
        <taxon>Sphingomonadales</taxon>
        <taxon>Sphingosinicellaceae</taxon>
        <taxon>Sphingosinicella</taxon>
    </lineage>
</organism>
<protein>
    <recommendedName>
        <fullName evidence="3">DNA pilot protein</fullName>
    </recommendedName>
</protein>
<evidence type="ECO:0000313" key="2">
    <source>
        <dbReference type="Proteomes" id="UP001259572"/>
    </source>
</evidence>
<reference evidence="1 2" key="1">
    <citation type="submission" date="2023-05" db="EMBL/GenBank/DDBJ databases">
        <authorList>
            <person name="Guo Y."/>
        </authorList>
    </citation>
    <scope>NUCLEOTIDE SEQUENCE [LARGE SCALE GENOMIC DNA]</scope>
    <source>
        <strain evidence="1 2">GR2756</strain>
    </source>
</reference>
<proteinExistence type="predicted"/>
<accession>A0ABU3Q549</accession>